<dbReference type="RefSeq" id="WP_146682340.1">
    <property type="nucleotide sequence ID" value="NZ_CP019646.1"/>
</dbReference>
<dbReference type="Gene3D" id="3.20.20.80">
    <property type="entry name" value="Glycosidases"/>
    <property type="match status" value="1"/>
</dbReference>
<protein>
    <recommendedName>
        <fullName evidence="3">alpha-L-fucosidase</fullName>
        <ecNumber evidence="3">3.2.1.51</ecNumber>
    </recommendedName>
</protein>
<dbReference type="KEGG" id="pbas:SMSP2_00383"/>
<comment type="similarity">
    <text evidence="2">Belongs to the glycosyl hydrolase 29 family.</text>
</comment>
<evidence type="ECO:0000259" key="8">
    <source>
        <dbReference type="Pfam" id="PF01120"/>
    </source>
</evidence>
<dbReference type="GO" id="GO:0016139">
    <property type="term" value="P:glycoside catabolic process"/>
    <property type="evidence" value="ECO:0007669"/>
    <property type="project" value="TreeGrafter"/>
</dbReference>
<dbReference type="STRING" id="1851148.SMSP2_00383"/>
<dbReference type="PIRSF" id="PIRSF001092">
    <property type="entry name" value="Alpha-L-fucosidase"/>
    <property type="match status" value="1"/>
</dbReference>
<dbReference type="InterPro" id="IPR057739">
    <property type="entry name" value="Glyco_hydro_29_N"/>
</dbReference>
<evidence type="ECO:0000256" key="6">
    <source>
        <dbReference type="ARBA" id="ARBA00023295"/>
    </source>
</evidence>
<dbReference type="InterPro" id="IPR017853">
    <property type="entry name" value="GH"/>
</dbReference>
<keyword evidence="6" id="KW-0326">Glycosidase</keyword>
<gene>
    <name evidence="9" type="ORF">SMSP2_00383</name>
</gene>
<dbReference type="PRINTS" id="PR00741">
    <property type="entry name" value="GLHYDRLASE29"/>
</dbReference>
<comment type="function">
    <text evidence="1">Alpha-L-fucosidase is responsible for hydrolyzing the alpha-1,6-linked fucose joined to the reducing-end N-acetylglucosamine of the carbohydrate moieties of glycoproteins.</text>
</comment>
<evidence type="ECO:0000256" key="3">
    <source>
        <dbReference type="ARBA" id="ARBA00012662"/>
    </source>
</evidence>
<organism evidence="9 10">
    <name type="scientific">Limihaloglobus sulfuriphilus</name>
    <dbReference type="NCBI Taxonomy" id="1851148"/>
    <lineage>
        <taxon>Bacteria</taxon>
        <taxon>Pseudomonadati</taxon>
        <taxon>Planctomycetota</taxon>
        <taxon>Phycisphaerae</taxon>
        <taxon>Sedimentisphaerales</taxon>
        <taxon>Sedimentisphaeraceae</taxon>
        <taxon>Limihaloglobus</taxon>
    </lineage>
</organism>
<dbReference type="EC" id="3.2.1.51" evidence="3"/>
<feature type="site" description="May be important for catalysis" evidence="7">
    <location>
        <position position="292"/>
    </location>
</feature>
<keyword evidence="4" id="KW-0732">Signal</keyword>
<evidence type="ECO:0000256" key="4">
    <source>
        <dbReference type="ARBA" id="ARBA00022729"/>
    </source>
</evidence>
<dbReference type="InterPro" id="IPR016286">
    <property type="entry name" value="FUC_metazoa-typ"/>
</dbReference>
<dbReference type="InterPro" id="IPR000933">
    <property type="entry name" value="Glyco_hydro_29"/>
</dbReference>
<dbReference type="SMART" id="SM00812">
    <property type="entry name" value="Alpha_L_fucos"/>
    <property type="match status" value="1"/>
</dbReference>
<evidence type="ECO:0000256" key="5">
    <source>
        <dbReference type="ARBA" id="ARBA00022801"/>
    </source>
</evidence>
<keyword evidence="10" id="KW-1185">Reference proteome</keyword>
<dbReference type="AlphaFoldDB" id="A0A1Q2MBH2"/>
<evidence type="ECO:0000256" key="2">
    <source>
        <dbReference type="ARBA" id="ARBA00007951"/>
    </source>
</evidence>
<dbReference type="PANTHER" id="PTHR10030:SF37">
    <property type="entry name" value="ALPHA-L-FUCOSIDASE-RELATED"/>
    <property type="match status" value="1"/>
</dbReference>
<proteinExistence type="inferred from homology"/>
<evidence type="ECO:0000256" key="7">
    <source>
        <dbReference type="PIRSR" id="PIRSR001092-1"/>
    </source>
</evidence>
<keyword evidence="5" id="KW-0378">Hydrolase</keyword>
<evidence type="ECO:0000256" key="1">
    <source>
        <dbReference type="ARBA" id="ARBA00004071"/>
    </source>
</evidence>
<sequence>MREKIKTCNLFSFLLVCTVIVISPGDFLWADEDLGLPWRCSEQDIQWFTDAAFGMFIHWGPVSLTGGELSWSRDAKRPFDIHDGKPPSELDWNRTLTDKEKYDNLYKQFNPVKFDADEWAALAKDAGMKYMVFTAKHHDGFSNFHTRYSDYNIANTPFKRDIVKELAESCRRHKLKFGVYYSQRDWYHPAYLRGDNSEYEEFMFNQIRELLSSYGRIDIIWFDSFGESDLGKDWHIPELISMIRRLQPGILVNNRLAVLAGYNKGPRKYWGDFDTPEQRIGKYQPERAWESCITLAGHQWSWKPDAEMLSLPQCIDMLVSCVCGGGNLLLNVGPMPTGQIEPRQAQRLREIGSRLEKYGETLYNTKAGPFKPGDWGGSTQSGNRIYLHVKDAPECRLTLEPLERKIVSAEMFKHGSARFNQSDECVEITWDSNNNRYRNVIILTCGE</sequence>
<dbReference type="PANTHER" id="PTHR10030">
    <property type="entry name" value="ALPHA-L-FUCOSIDASE"/>
    <property type="match status" value="1"/>
</dbReference>
<dbReference type="GO" id="GO:0004560">
    <property type="term" value="F:alpha-L-fucosidase activity"/>
    <property type="evidence" value="ECO:0007669"/>
    <property type="project" value="InterPro"/>
</dbReference>
<dbReference type="GO" id="GO:0006004">
    <property type="term" value="P:fucose metabolic process"/>
    <property type="evidence" value="ECO:0007669"/>
    <property type="project" value="InterPro"/>
</dbReference>
<name>A0A1Q2MBH2_9BACT</name>
<accession>A0A1Q2MBH2</accession>
<evidence type="ECO:0000313" key="10">
    <source>
        <dbReference type="Proteomes" id="UP000188181"/>
    </source>
</evidence>
<dbReference type="EMBL" id="CP019646">
    <property type="protein sequence ID" value="AQQ70046.1"/>
    <property type="molecule type" value="Genomic_DNA"/>
</dbReference>
<evidence type="ECO:0000313" key="9">
    <source>
        <dbReference type="EMBL" id="AQQ70046.1"/>
    </source>
</evidence>
<dbReference type="Proteomes" id="UP000188181">
    <property type="component" value="Chromosome"/>
</dbReference>
<dbReference type="SUPFAM" id="SSF51445">
    <property type="entry name" value="(Trans)glycosidases"/>
    <property type="match status" value="1"/>
</dbReference>
<reference evidence="10" key="1">
    <citation type="submission" date="2017-02" db="EMBL/GenBank/DDBJ databases">
        <title>Comparative genomics and description of representatives of a novel lineage of planctomycetes thriving in anoxic sediments.</title>
        <authorList>
            <person name="Spring S."/>
            <person name="Bunk B."/>
            <person name="Sproer C."/>
        </authorList>
    </citation>
    <scope>NUCLEOTIDE SEQUENCE [LARGE SCALE GENOMIC DNA]</scope>
    <source>
        <strain evidence="10">SM-Chi-D1</strain>
    </source>
</reference>
<dbReference type="OrthoDB" id="9760597at2"/>
<feature type="domain" description="Glycoside hydrolase family 29 N-terminal" evidence="8">
    <location>
        <begin position="45"/>
        <end position="360"/>
    </location>
</feature>
<dbReference type="GO" id="GO:0005764">
    <property type="term" value="C:lysosome"/>
    <property type="evidence" value="ECO:0007669"/>
    <property type="project" value="TreeGrafter"/>
</dbReference>
<dbReference type="Pfam" id="PF01120">
    <property type="entry name" value="Alpha_L_fucos"/>
    <property type="match status" value="1"/>
</dbReference>